<comment type="subcellular location">
    <subcellularLocation>
        <location evidence="1">Nucleus</location>
    </subcellularLocation>
</comment>
<keyword evidence="9" id="KW-1185">Reference proteome</keyword>
<evidence type="ECO:0000256" key="5">
    <source>
        <dbReference type="ARBA" id="ARBA00023242"/>
    </source>
</evidence>
<dbReference type="PANTHER" id="PTHR16134">
    <property type="entry name" value="F-BOX/TPR REPEAT PROTEIN POF3"/>
    <property type="match status" value="1"/>
</dbReference>
<evidence type="ECO:0000313" key="9">
    <source>
        <dbReference type="Proteomes" id="UP000250235"/>
    </source>
</evidence>
<gene>
    <name evidence="8" type="ORF">F511_32234</name>
</gene>
<dbReference type="AlphaFoldDB" id="A0A2Z7C612"/>
<evidence type="ECO:0000256" key="1">
    <source>
        <dbReference type="ARBA" id="ARBA00004123"/>
    </source>
</evidence>
<protein>
    <submittedName>
        <fullName evidence="8">Protein TRANSPORT INHIBITOR RESPONSE 1-like</fullName>
    </submittedName>
</protein>
<keyword evidence="5" id="KW-0539">Nucleus</keyword>
<dbReference type="FunFam" id="1.20.1280.50:FF:000006">
    <property type="entry name" value="Transport inhibitor response 1"/>
    <property type="match status" value="1"/>
</dbReference>
<evidence type="ECO:0000259" key="7">
    <source>
        <dbReference type="SMART" id="SM00256"/>
    </source>
</evidence>
<dbReference type="GO" id="GO:0010152">
    <property type="term" value="P:pollen maturation"/>
    <property type="evidence" value="ECO:0007669"/>
    <property type="project" value="UniProtKB-ARBA"/>
</dbReference>
<reference evidence="8 9" key="1">
    <citation type="journal article" date="2015" name="Proc. Natl. Acad. Sci. U.S.A.">
        <title>The resurrection genome of Boea hygrometrica: A blueprint for survival of dehydration.</title>
        <authorList>
            <person name="Xiao L."/>
            <person name="Yang G."/>
            <person name="Zhang L."/>
            <person name="Yang X."/>
            <person name="Zhao S."/>
            <person name="Ji Z."/>
            <person name="Zhou Q."/>
            <person name="Hu M."/>
            <person name="Wang Y."/>
            <person name="Chen M."/>
            <person name="Xu Y."/>
            <person name="Jin H."/>
            <person name="Xiao X."/>
            <person name="Hu G."/>
            <person name="Bao F."/>
            <person name="Hu Y."/>
            <person name="Wan P."/>
            <person name="Li L."/>
            <person name="Deng X."/>
            <person name="Kuang T."/>
            <person name="Xiang C."/>
            <person name="Zhu J.K."/>
            <person name="Oliver M.J."/>
            <person name="He Y."/>
        </authorList>
    </citation>
    <scope>NUCLEOTIDE SEQUENCE [LARGE SCALE GENOMIC DNA]</scope>
    <source>
        <strain evidence="9">cv. XS01</strain>
    </source>
</reference>
<dbReference type="Pfam" id="PF18511">
    <property type="entry name" value="F-box_5"/>
    <property type="match status" value="1"/>
</dbReference>
<dbReference type="Gene3D" id="1.20.1280.50">
    <property type="match status" value="1"/>
</dbReference>
<dbReference type="SMART" id="SM00256">
    <property type="entry name" value="FBOX"/>
    <property type="match status" value="1"/>
</dbReference>
<organism evidence="8 9">
    <name type="scientific">Dorcoceras hygrometricum</name>
    <dbReference type="NCBI Taxonomy" id="472368"/>
    <lineage>
        <taxon>Eukaryota</taxon>
        <taxon>Viridiplantae</taxon>
        <taxon>Streptophyta</taxon>
        <taxon>Embryophyta</taxon>
        <taxon>Tracheophyta</taxon>
        <taxon>Spermatophyta</taxon>
        <taxon>Magnoliopsida</taxon>
        <taxon>eudicotyledons</taxon>
        <taxon>Gunneridae</taxon>
        <taxon>Pentapetalae</taxon>
        <taxon>asterids</taxon>
        <taxon>lamiids</taxon>
        <taxon>Lamiales</taxon>
        <taxon>Gesneriaceae</taxon>
        <taxon>Didymocarpoideae</taxon>
        <taxon>Trichosporeae</taxon>
        <taxon>Loxocarpinae</taxon>
        <taxon>Dorcoceras</taxon>
    </lineage>
</organism>
<keyword evidence="4" id="KW-0833">Ubl conjugation pathway</keyword>
<dbReference type="GO" id="GO:0009734">
    <property type="term" value="P:auxin-activated signaling pathway"/>
    <property type="evidence" value="ECO:0007669"/>
    <property type="project" value="UniProtKB-KW"/>
</dbReference>
<proteinExistence type="predicted"/>
<dbReference type="EMBL" id="KQ999332">
    <property type="protein sequence ID" value="KZV41909.1"/>
    <property type="molecule type" value="Genomic_DNA"/>
</dbReference>
<dbReference type="InterPro" id="IPR041567">
    <property type="entry name" value="COI1_F-box"/>
</dbReference>
<evidence type="ECO:0000256" key="2">
    <source>
        <dbReference type="ARBA" id="ARBA00004906"/>
    </source>
</evidence>
<evidence type="ECO:0000256" key="6">
    <source>
        <dbReference type="ARBA" id="ARBA00023294"/>
    </source>
</evidence>
<name>A0A2Z7C612_9LAMI</name>
<dbReference type="GO" id="GO:0019005">
    <property type="term" value="C:SCF ubiquitin ligase complex"/>
    <property type="evidence" value="ECO:0007669"/>
    <property type="project" value="TreeGrafter"/>
</dbReference>
<keyword evidence="3" id="KW-0217">Developmental protein</keyword>
<dbReference type="OrthoDB" id="423607at2759"/>
<dbReference type="GO" id="GO:0031146">
    <property type="term" value="P:SCF-dependent proteasomal ubiquitin-dependent protein catabolic process"/>
    <property type="evidence" value="ECO:0007669"/>
    <property type="project" value="TreeGrafter"/>
</dbReference>
<evidence type="ECO:0000256" key="4">
    <source>
        <dbReference type="ARBA" id="ARBA00022786"/>
    </source>
</evidence>
<dbReference type="InterPro" id="IPR041101">
    <property type="entry name" value="Transp_inhibit"/>
</dbReference>
<sequence>MAYSFPEEVLEHVFSFLCSEKDRNAVSLVCKSWYDIERWSRRRVFVGNCYAVTPEIVIRRFPEVRALEMKGKPHFADFNLVPEGWGAYLDPWISAMSVAYPFLEEIKLKRMVVTDDSLELISKSFKNFKVLVLSFCEGFTTDGLASIAAHCRNLRELDLRESEVDDLSGHWLSHFPDNYTSLVSLNISCLHSEVNLSTLERLVARSPNLKTLRLNRAVPLEKLSNLLRRAPQLVDLGTGVYSAEIRSDTFSNLTEAFSTCKQLECLSGLWDVVPAYLPAMYFACTRITSLNLSYATIQSSDLVKFVGQCRNLQRLWVLDYIEDSGLEVVAASCKDLQELRVFPSDPFGGEPNVSLTERGLVSVSEGCTKLQSVLYFCHQMSNTALIAIARNRPKMIRFRLCIIEPRAPDYITLEPLDTGFGAIVEKCKDLRRLSLSGLLTDRVFDYIGTHAKKLEMLSIAFAGDSDLGLHHVLSGCESLRKLEIRDCPFGDKALLANAAKLETMRSLWMSSCSVSYGACKLLGQKMPMLNVEVMDESGPPESRPDSWPVEKLYIYRTVAGRRLDMPDYVWTMDEARQLEYS</sequence>
<dbReference type="SUPFAM" id="SSF52047">
    <property type="entry name" value="RNI-like"/>
    <property type="match status" value="1"/>
</dbReference>
<dbReference type="SMART" id="SM00367">
    <property type="entry name" value="LRR_CC"/>
    <property type="match status" value="6"/>
</dbReference>
<evidence type="ECO:0000313" key="8">
    <source>
        <dbReference type="EMBL" id="KZV41909.1"/>
    </source>
</evidence>
<dbReference type="Pfam" id="PF18791">
    <property type="entry name" value="Transp_inhibit"/>
    <property type="match status" value="1"/>
</dbReference>
<dbReference type="Proteomes" id="UP000250235">
    <property type="component" value="Unassembled WGS sequence"/>
</dbReference>
<dbReference type="InterPro" id="IPR001810">
    <property type="entry name" value="F-box_dom"/>
</dbReference>
<comment type="pathway">
    <text evidence="2">Protein modification; protein ubiquitination.</text>
</comment>
<accession>A0A2Z7C612</accession>
<keyword evidence="6" id="KW-0927">Auxin signaling pathway</keyword>
<feature type="domain" description="F-box" evidence="7">
    <location>
        <begin position="5"/>
        <end position="46"/>
    </location>
</feature>
<dbReference type="InterPro" id="IPR006553">
    <property type="entry name" value="Leu-rich_rpt_Cys-con_subtyp"/>
</dbReference>
<dbReference type="Gene3D" id="3.80.10.10">
    <property type="entry name" value="Ribonuclease Inhibitor"/>
    <property type="match status" value="1"/>
</dbReference>
<dbReference type="CDD" id="cd22159">
    <property type="entry name" value="F-box_AtTIR1-like"/>
    <property type="match status" value="1"/>
</dbReference>
<dbReference type="PANTHER" id="PTHR16134:SF66">
    <property type="entry name" value="PROTEIN TRANSPORT INHIBITOR RESPONSE 1"/>
    <property type="match status" value="1"/>
</dbReference>
<dbReference type="GO" id="GO:0010011">
    <property type="term" value="F:auxin binding"/>
    <property type="evidence" value="ECO:0007669"/>
    <property type="project" value="UniProtKB-ARBA"/>
</dbReference>
<dbReference type="InterPro" id="IPR032675">
    <property type="entry name" value="LRR_dom_sf"/>
</dbReference>
<dbReference type="GO" id="GO:0005634">
    <property type="term" value="C:nucleus"/>
    <property type="evidence" value="ECO:0007669"/>
    <property type="project" value="UniProtKB-SubCell"/>
</dbReference>
<evidence type="ECO:0000256" key="3">
    <source>
        <dbReference type="ARBA" id="ARBA00022473"/>
    </source>
</evidence>
<dbReference type="FunFam" id="3.80.10.10:FF:000029">
    <property type="entry name" value="Transport inhibitor response 1"/>
    <property type="match status" value="1"/>
</dbReference>